<proteinExistence type="predicted"/>
<dbReference type="EMBL" id="ANJA01000276">
    <property type="protein sequence ID" value="ETO84581.1"/>
    <property type="molecule type" value="Genomic_DNA"/>
</dbReference>
<sequence>MNATKIEIRWLVSWFRSFASTLGDVVPVRVRTQKTIDGNVRKQYMDENYTLLPAYFTWDQLYTEMNAYVLENDLDVREPALRRFENS</sequence>
<dbReference type="PANTHER" id="PTHR34415:SF1">
    <property type="entry name" value="INTEGRASE CATALYTIC DOMAIN-CONTAINING PROTEIN"/>
    <property type="match status" value="1"/>
</dbReference>
<reference evidence="1 2" key="1">
    <citation type="submission" date="2013-11" db="EMBL/GenBank/DDBJ databases">
        <title>The Genome Sequence of Phytophthora parasitica P1976.</title>
        <authorList>
            <consortium name="The Broad Institute Genomics Platform"/>
            <person name="Russ C."/>
            <person name="Tyler B."/>
            <person name="Panabieres F."/>
            <person name="Shan W."/>
            <person name="Tripathy S."/>
            <person name="Grunwald N."/>
            <person name="Machado M."/>
            <person name="Johnson C.S."/>
            <person name="Walker B."/>
            <person name="Young S."/>
            <person name="Zeng Q."/>
            <person name="Gargeya S."/>
            <person name="Fitzgerald M."/>
            <person name="Haas B."/>
            <person name="Abouelleil A."/>
            <person name="Allen A.W."/>
            <person name="Alvarado L."/>
            <person name="Arachchi H.M."/>
            <person name="Berlin A.M."/>
            <person name="Chapman S.B."/>
            <person name="Gainer-Dewar J."/>
            <person name="Goldberg J."/>
            <person name="Griggs A."/>
            <person name="Gujja S."/>
            <person name="Hansen M."/>
            <person name="Howarth C."/>
            <person name="Imamovic A."/>
            <person name="Ireland A."/>
            <person name="Larimer J."/>
            <person name="McCowan C."/>
            <person name="Murphy C."/>
            <person name="Pearson M."/>
            <person name="Poon T.W."/>
            <person name="Priest M."/>
            <person name="Roberts A."/>
            <person name="Saif S."/>
            <person name="Shea T."/>
            <person name="Sisk P."/>
            <person name="Sykes S."/>
            <person name="Wortman J."/>
            <person name="Nusbaum C."/>
            <person name="Birren B."/>
        </authorList>
    </citation>
    <scope>NUCLEOTIDE SEQUENCE [LARGE SCALE GENOMIC DNA]</scope>
    <source>
        <strain evidence="1 2">P1976</strain>
    </source>
</reference>
<evidence type="ECO:0000313" key="1">
    <source>
        <dbReference type="EMBL" id="ETO84581.1"/>
    </source>
</evidence>
<dbReference type="Proteomes" id="UP000028582">
    <property type="component" value="Unassembled WGS sequence"/>
</dbReference>
<dbReference type="OrthoDB" id="124539at2759"/>
<accession>A0A081B0C0</accession>
<name>A0A081B0C0_PHYNI</name>
<evidence type="ECO:0000313" key="2">
    <source>
        <dbReference type="Proteomes" id="UP000028582"/>
    </source>
</evidence>
<organism evidence="1 2">
    <name type="scientific">Phytophthora nicotianae P1976</name>
    <dbReference type="NCBI Taxonomy" id="1317066"/>
    <lineage>
        <taxon>Eukaryota</taxon>
        <taxon>Sar</taxon>
        <taxon>Stramenopiles</taxon>
        <taxon>Oomycota</taxon>
        <taxon>Peronosporomycetes</taxon>
        <taxon>Peronosporales</taxon>
        <taxon>Peronosporaceae</taxon>
        <taxon>Phytophthora</taxon>
    </lineage>
</organism>
<dbReference type="PANTHER" id="PTHR34415">
    <property type="entry name" value="INTEGRASE CATALYTIC DOMAIN-CONTAINING PROTEIN"/>
    <property type="match status" value="1"/>
</dbReference>
<dbReference type="AlphaFoldDB" id="A0A081B0C0"/>
<protein>
    <submittedName>
        <fullName evidence="1">Uncharacterized protein</fullName>
    </submittedName>
</protein>
<gene>
    <name evidence="1" type="ORF">F444_01526</name>
</gene>
<comment type="caution">
    <text evidence="1">The sequence shown here is derived from an EMBL/GenBank/DDBJ whole genome shotgun (WGS) entry which is preliminary data.</text>
</comment>